<comment type="caution">
    <text evidence="1">The sequence shown here is derived from an EMBL/GenBank/DDBJ whole genome shotgun (WGS) entry which is preliminary data.</text>
</comment>
<reference evidence="1 2" key="1">
    <citation type="submission" date="2023-02" db="EMBL/GenBank/DDBJ databases">
        <title>LHISI_Scaffold_Assembly.</title>
        <authorList>
            <person name="Stuart O.P."/>
            <person name="Cleave R."/>
            <person name="Magrath M.J.L."/>
            <person name="Mikheyev A.S."/>
        </authorList>
    </citation>
    <scope>NUCLEOTIDE SEQUENCE [LARGE SCALE GENOMIC DNA]</scope>
    <source>
        <strain evidence="1">Daus_M_001</strain>
        <tissue evidence="1">Leg muscle</tissue>
    </source>
</reference>
<evidence type="ECO:0008006" key="3">
    <source>
        <dbReference type="Google" id="ProtNLM"/>
    </source>
</evidence>
<dbReference type="EMBL" id="JARBHB010000010">
    <property type="protein sequence ID" value="KAJ8874665.1"/>
    <property type="molecule type" value="Genomic_DNA"/>
</dbReference>
<gene>
    <name evidence="1" type="ORF">PR048_025531</name>
</gene>
<evidence type="ECO:0000313" key="1">
    <source>
        <dbReference type="EMBL" id="KAJ8874665.1"/>
    </source>
</evidence>
<keyword evidence="2" id="KW-1185">Reference proteome</keyword>
<accession>A0ABQ9GRN6</accession>
<proteinExistence type="predicted"/>
<dbReference type="Proteomes" id="UP001159363">
    <property type="component" value="Chromosome 9"/>
</dbReference>
<organism evidence="1 2">
    <name type="scientific">Dryococelus australis</name>
    <dbReference type="NCBI Taxonomy" id="614101"/>
    <lineage>
        <taxon>Eukaryota</taxon>
        <taxon>Metazoa</taxon>
        <taxon>Ecdysozoa</taxon>
        <taxon>Arthropoda</taxon>
        <taxon>Hexapoda</taxon>
        <taxon>Insecta</taxon>
        <taxon>Pterygota</taxon>
        <taxon>Neoptera</taxon>
        <taxon>Polyneoptera</taxon>
        <taxon>Phasmatodea</taxon>
        <taxon>Verophasmatodea</taxon>
        <taxon>Anareolatae</taxon>
        <taxon>Phasmatidae</taxon>
        <taxon>Eurycanthinae</taxon>
        <taxon>Dryococelus</taxon>
    </lineage>
</organism>
<name>A0ABQ9GRN6_9NEOP</name>
<sequence length="214" mass="24170">MRGAGCKFELSFQNGILMKNNSLKTKHNVRCLGHTNDHPASLDFMYRLGSDNLGEHSCAVFTLNQSSEMAEETGTETCPTAHIGNDKTFDIITPESLTYVAGYVAHHFRAKYSNLGNPTKTSIVRGNTWIEFISCGQLMLPRQDFVNAIIVAEKVFLDFRVTEEILKTCAEFPSEVIEYFVKTRTYIIRVKELNKEMGKQSSSAKPQFIKKLNE</sequence>
<evidence type="ECO:0000313" key="2">
    <source>
        <dbReference type="Proteomes" id="UP001159363"/>
    </source>
</evidence>
<protein>
    <recommendedName>
        <fullName evidence="3">BTB domain-containing protein</fullName>
    </recommendedName>
</protein>